<dbReference type="PIRSF" id="PIRSF001604">
    <property type="entry name" value="LigA"/>
    <property type="match status" value="1"/>
</dbReference>
<evidence type="ECO:0000256" key="4">
    <source>
        <dbReference type="ARBA" id="ARBA00022598"/>
    </source>
</evidence>
<reference evidence="17 18" key="1">
    <citation type="submission" date="2018-07" db="EMBL/GenBank/DDBJ databases">
        <title>Genome sequence of Erythrobacter strain YH-07, an antagonistic bacterium isolated from Yellow Sea.</title>
        <authorList>
            <person name="Tang T."/>
            <person name="Liu Q."/>
            <person name="Sun X."/>
        </authorList>
    </citation>
    <scope>NUCLEOTIDE SEQUENCE [LARGE SCALE GENOMIC DNA]</scope>
    <source>
        <strain evidence="17 18">YH-07</strain>
        <plasmid evidence="17 18">unnamed</plasmid>
    </source>
</reference>
<keyword evidence="12 15" id="KW-0464">Manganese</keyword>
<evidence type="ECO:0000256" key="10">
    <source>
        <dbReference type="ARBA" id="ARBA00023027"/>
    </source>
</evidence>
<dbReference type="Pfam" id="PF00533">
    <property type="entry name" value="BRCT"/>
    <property type="match status" value="1"/>
</dbReference>
<dbReference type="OrthoDB" id="9759736at2"/>
<dbReference type="EMBL" id="CP031358">
    <property type="protein sequence ID" value="AXK43748.1"/>
    <property type="molecule type" value="Genomic_DNA"/>
</dbReference>
<keyword evidence="8 15" id="KW-0862">Zinc</keyword>
<dbReference type="InterPro" id="IPR018239">
    <property type="entry name" value="DNA_ligase_AS"/>
</dbReference>
<accession>A0A345YIJ6</accession>
<dbReference type="Pfam" id="PF03120">
    <property type="entry name" value="OB_DNA_ligase"/>
    <property type="match status" value="1"/>
</dbReference>
<keyword evidence="4 15" id="KW-0436">Ligase</keyword>
<dbReference type="GO" id="GO:0006281">
    <property type="term" value="P:DNA repair"/>
    <property type="evidence" value="ECO:0007669"/>
    <property type="project" value="UniProtKB-KW"/>
</dbReference>
<dbReference type="SMART" id="SM00532">
    <property type="entry name" value="LIGANc"/>
    <property type="match status" value="1"/>
</dbReference>
<dbReference type="GO" id="GO:0003911">
    <property type="term" value="F:DNA ligase (NAD+) activity"/>
    <property type="evidence" value="ECO:0007669"/>
    <property type="project" value="UniProtKB-UniRule"/>
</dbReference>
<dbReference type="Proteomes" id="UP000254508">
    <property type="component" value="Plasmid unnamed"/>
</dbReference>
<evidence type="ECO:0000256" key="15">
    <source>
        <dbReference type="HAMAP-Rule" id="MF_01588"/>
    </source>
</evidence>
<feature type="binding site" evidence="15">
    <location>
        <begin position="47"/>
        <end position="51"/>
    </location>
    <ligand>
        <name>NAD(+)</name>
        <dbReference type="ChEBI" id="CHEBI:57540"/>
    </ligand>
</feature>
<comment type="cofactor">
    <cofactor evidence="15">
        <name>Mg(2+)</name>
        <dbReference type="ChEBI" id="CHEBI:18420"/>
    </cofactor>
    <cofactor evidence="15">
        <name>Mn(2+)</name>
        <dbReference type="ChEBI" id="CHEBI:29035"/>
    </cofactor>
</comment>
<geneLocation type="plasmid" evidence="17 18">
    <name>unnamed</name>
</geneLocation>
<evidence type="ECO:0000256" key="5">
    <source>
        <dbReference type="ARBA" id="ARBA00022705"/>
    </source>
</evidence>
<dbReference type="GO" id="GO:0005829">
    <property type="term" value="C:cytosol"/>
    <property type="evidence" value="ECO:0007669"/>
    <property type="project" value="TreeGrafter"/>
</dbReference>
<evidence type="ECO:0000256" key="11">
    <source>
        <dbReference type="ARBA" id="ARBA00023204"/>
    </source>
</evidence>
<dbReference type="SMART" id="SM00292">
    <property type="entry name" value="BRCT"/>
    <property type="match status" value="1"/>
</dbReference>
<dbReference type="HAMAP" id="MF_01588">
    <property type="entry name" value="DNA_ligase_A"/>
    <property type="match status" value="1"/>
</dbReference>
<gene>
    <name evidence="15" type="primary">ligA</name>
    <name evidence="17" type="ORF">DVR09_14925</name>
</gene>
<keyword evidence="11 15" id="KW-0234">DNA repair</keyword>
<evidence type="ECO:0000259" key="16">
    <source>
        <dbReference type="PROSITE" id="PS50172"/>
    </source>
</evidence>
<feature type="binding site" evidence="15">
    <location>
        <position position="329"/>
    </location>
    <ligand>
        <name>NAD(+)</name>
        <dbReference type="ChEBI" id="CHEBI:57540"/>
    </ligand>
</feature>
<dbReference type="PANTHER" id="PTHR23389:SF9">
    <property type="entry name" value="DNA LIGASE"/>
    <property type="match status" value="1"/>
</dbReference>
<evidence type="ECO:0000256" key="7">
    <source>
        <dbReference type="ARBA" id="ARBA00022763"/>
    </source>
</evidence>
<evidence type="ECO:0000256" key="3">
    <source>
        <dbReference type="ARBA" id="ARBA00013308"/>
    </source>
</evidence>
<dbReference type="InterPro" id="IPR001679">
    <property type="entry name" value="DNA_ligase"/>
</dbReference>
<dbReference type="Gene3D" id="1.10.287.610">
    <property type="entry name" value="Helix hairpin bin"/>
    <property type="match status" value="1"/>
</dbReference>
<feature type="binding site" evidence="15">
    <location>
        <position position="189"/>
    </location>
    <ligand>
        <name>NAD(+)</name>
        <dbReference type="ChEBI" id="CHEBI:57540"/>
    </ligand>
</feature>
<dbReference type="InterPro" id="IPR010994">
    <property type="entry name" value="RuvA_2-like"/>
</dbReference>
<dbReference type="FunFam" id="2.40.50.140:FF:000012">
    <property type="entry name" value="DNA ligase"/>
    <property type="match status" value="1"/>
</dbReference>
<evidence type="ECO:0000256" key="6">
    <source>
        <dbReference type="ARBA" id="ARBA00022723"/>
    </source>
</evidence>
<dbReference type="SUPFAM" id="SSF56091">
    <property type="entry name" value="DNA ligase/mRNA capping enzyme, catalytic domain"/>
    <property type="match status" value="1"/>
</dbReference>
<feature type="binding site" evidence="15">
    <location>
        <position position="130"/>
    </location>
    <ligand>
        <name>NAD(+)</name>
        <dbReference type="ChEBI" id="CHEBI:57540"/>
    </ligand>
</feature>
<dbReference type="InterPro" id="IPR012340">
    <property type="entry name" value="NA-bd_OB-fold"/>
</dbReference>
<dbReference type="InterPro" id="IPR013839">
    <property type="entry name" value="DNAligase_adenylation"/>
</dbReference>
<keyword evidence="10 15" id="KW-0520">NAD</keyword>
<dbReference type="KEGG" id="err:DVR09_14925"/>
<dbReference type="SUPFAM" id="SSF47781">
    <property type="entry name" value="RuvA domain 2-like"/>
    <property type="match status" value="1"/>
</dbReference>
<dbReference type="SUPFAM" id="SSF52113">
    <property type="entry name" value="BRCT domain"/>
    <property type="match status" value="1"/>
</dbReference>
<dbReference type="Gene3D" id="2.40.50.140">
    <property type="entry name" value="Nucleic acid-binding proteins"/>
    <property type="match status" value="1"/>
</dbReference>
<dbReference type="CDD" id="cd00114">
    <property type="entry name" value="LIGANc"/>
    <property type="match status" value="1"/>
</dbReference>
<comment type="function">
    <text evidence="1 15">DNA ligase that catalyzes the formation of phosphodiester linkages between 5'-phosphoryl and 3'-hydroxyl groups in double-stranded DNA using NAD as a coenzyme and as the energy source for the reaction. It is essential for DNA replication and repair of damaged DNA.</text>
</comment>
<feature type="binding site" evidence="15">
    <location>
        <position position="153"/>
    </location>
    <ligand>
        <name>NAD(+)</name>
        <dbReference type="ChEBI" id="CHEBI:57540"/>
    </ligand>
</feature>
<dbReference type="AlphaFoldDB" id="A0A345YIJ6"/>
<dbReference type="Pfam" id="PF01653">
    <property type="entry name" value="DNA_ligase_aden"/>
    <property type="match status" value="1"/>
</dbReference>
<feature type="binding site" evidence="15">
    <location>
        <position position="424"/>
    </location>
    <ligand>
        <name>Zn(2+)</name>
        <dbReference type="ChEBI" id="CHEBI:29105"/>
    </ligand>
</feature>
<dbReference type="SUPFAM" id="SSF50249">
    <property type="entry name" value="Nucleic acid-binding proteins"/>
    <property type="match status" value="1"/>
</dbReference>
<evidence type="ECO:0000256" key="8">
    <source>
        <dbReference type="ARBA" id="ARBA00022833"/>
    </source>
</evidence>
<keyword evidence="18" id="KW-1185">Reference proteome</keyword>
<dbReference type="Gene3D" id="1.10.150.20">
    <property type="entry name" value="5' to 3' exonuclease, C-terminal subdomain"/>
    <property type="match status" value="2"/>
</dbReference>
<keyword evidence="6 15" id="KW-0479">Metal-binding</keyword>
<feature type="binding site" evidence="15">
    <location>
        <position position="305"/>
    </location>
    <ligand>
        <name>NAD(+)</name>
        <dbReference type="ChEBI" id="CHEBI:57540"/>
    </ligand>
</feature>
<dbReference type="EC" id="6.5.1.2" evidence="2 15"/>
<dbReference type="NCBIfam" id="TIGR00575">
    <property type="entry name" value="dnlj"/>
    <property type="match status" value="1"/>
</dbReference>
<keyword evidence="9 15" id="KW-0460">Magnesium</keyword>
<comment type="similarity">
    <text evidence="14 15">Belongs to the NAD-dependent DNA ligase family. LigA subfamily.</text>
</comment>
<dbReference type="Gene3D" id="6.20.10.30">
    <property type="match status" value="1"/>
</dbReference>
<keyword evidence="17" id="KW-0614">Plasmid</keyword>
<sequence length="716" mass="78646">MPVDLFETLDKPETTEAEAKAELETLRADIARHNQLYHGDDNPEISDGDYDALVRRHNELEAAFPSLASADAPTQKVGSAPSPIFGKITHALPMLSLANAFTREDVEEFIATVRSHLGLTADDFISFTAEPKIDGLSLSLRYENGVLVSAATRGDGETGEDVTANALVLDDIPQRLPAPVPDVLEVRGEVYMAKAEFAAINEERAANNKKLVANPRNGASGALRQKDPAKTAQRRLNFFAYATGELSENLGIAQTEVISELERLGFKTNPLFIECSNVDELVEHYEKIGTLRADLEYDIDGVVYKVNEVGRQKKLGNVSRTPRWAIAHKFPAERAITRLNAIDIQVGRTGAQTPVARLEPVTVGGTVISNATLHNEDYIRENDIRVGDLVILQRAGDVIPQILGVAPSDEDRSGREAYVFPTECAACGGHTNRPEGEAVRRCTEGLSCTAQRLERLIHMVSRDALNIEGFGSEAMSEFVEFGLVTEPADIFRLHEKRDKIVNIPGWGTTSVHKLFTAIEERRASPLNRVIYCLGIHQVGRSATRDFARKFQSYDAFIAKVDELIEARNNVEAVMHPDDWKKHYRRTISELAASLEMPGIGPEILGRLLDFYEDETSRAIADRLAEQMTIEDVIHKTTQSALTGKTIVFTGTLETMTRNEAKAMAEGLGAKVSGSVSAKTDMLVYGPGAGSKLKKAQDLGVETITEAEWNERAKPSD</sequence>
<feature type="binding site" evidence="15">
    <location>
        <position position="427"/>
    </location>
    <ligand>
        <name>Zn(2+)</name>
        <dbReference type="ChEBI" id="CHEBI:29105"/>
    </ligand>
</feature>
<evidence type="ECO:0000256" key="13">
    <source>
        <dbReference type="ARBA" id="ARBA00034005"/>
    </source>
</evidence>
<evidence type="ECO:0000313" key="18">
    <source>
        <dbReference type="Proteomes" id="UP000254508"/>
    </source>
</evidence>
<comment type="caution">
    <text evidence="15">Lacks conserved residue(s) required for the propagation of feature annotation.</text>
</comment>
<organism evidence="17 18">
    <name type="scientific">Erythrobacter aureus</name>
    <dbReference type="NCBI Taxonomy" id="2182384"/>
    <lineage>
        <taxon>Bacteria</taxon>
        <taxon>Pseudomonadati</taxon>
        <taxon>Pseudomonadota</taxon>
        <taxon>Alphaproteobacteria</taxon>
        <taxon>Sphingomonadales</taxon>
        <taxon>Erythrobacteraceae</taxon>
        <taxon>Erythrobacter/Porphyrobacter group</taxon>
        <taxon>Erythrobacter</taxon>
    </lineage>
</organism>
<dbReference type="PROSITE" id="PS01055">
    <property type="entry name" value="DNA_LIGASE_N1"/>
    <property type="match status" value="1"/>
</dbReference>
<evidence type="ECO:0000256" key="12">
    <source>
        <dbReference type="ARBA" id="ARBA00023211"/>
    </source>
</evidence>
<dbReference type="PANTHER" id="PTHR23389">
    <property type="entry name" value="CHROMOSOME TRANSMISSION FIDELITY FACTOR 18"/>
    <property type="match status" value="1"/>
</dbReference>
<feature type="binding site" evidence="15">
    <location>
        <position position="448"/>
    </location>
    <ligand>
        <name>Zn(2+)</name>
        <dbReference type="ChEBI" id="CHEBI:29105"/>
    </ligand>
</feature>
<feature type="binding site" evidence="15">
    <location>
        <begin position="96"/>
        <end position="97"/>
    </location>
    <ligand>
        <name>NAD(+)</name>
        <dbReference type="ChEBI" id="CHEBI:57540"/>
    </ligand>
</feature>
<dbReference type="PROSITE" id="PS50172">
    <property type="entry name" value="BRCT"/>
    <property type="match status" value="1"/>
</dbReference>
<evidence type="ECO:0000256" key="1">
    <source>
        <dbReference type="ARBA" id="ARBA00004067"/>
    </source>
</evidence>
<proteinExistence type="inferred from homology"/>
<dbReference type="GO" id="GO:0046872">
    <property type="term" value="F:metal ion binding"/>
    <property type="evidence" value="ECO:0007669"/>
    <property type="project" value="UniProtKB-KW"/>
</dbReference>
<evidence type="ECO:0000256" key="2">
    <source>
        <dbReference type="ARBA" id="ARBA00012722"/>
    </source>
</evidence>
<comment type="catalytic activity">
    <reaction evidence="13 15">
        <text>NAD(+) + (deoxyribonucleotide)n-3'-hydroxyl + 5'-phospho-(deoxyribonucleotide)m = (deoxyribonucleotide)n+m + AMP + beta-nicotinamide D-nucleotide.</text>
        <dbReference type="EC" id="6.5.1.2"/>
    </reaction>
</comment>
<keyword evidence="7 15" id="KW-0227">DNA damage</keyword>
<feature type="domain" description="BRCT" evidence="16">
    <location>
        <begin position="636"/>
        <end position="708"/>
    </location>
</feature>
<protein>
    <recommendedName>
        <fullName evidence="3 15">DNA ligase</fullName>
        <ecNumber evidence="2 15">6.5.1.2</ecNumber>
    </recommendedName>
    <alternativeName>
        <fullName evidence="15">Polydeoxyribonucleotide synthase [NAD(+)]</fullName>
    </alternativeName>
</protein>
<dbReference type="GO" id="GO:0006260">
    <property type="term" value="P:DNA replication"/>
    <property type="evidence" value="ECO:0007669"/>
    <property type="project" value="UniProtKB-KW"/>
</dbReference>
<name>A0A345YIJ6_9SPHN</name>
<evidence type="ECO:0000256" key="9">
    <source>
        <dbReference type="ARBA" id="ARBA00022842"/>
    </source>
</evidence>
<dbReference type="FunFam" id="3.30.470.30:FF:000001">
    <property type="entry name" value="DNA ligase"/>
    <property type="match status" value="1"/>
</dbReference>
<dbReference type="NCBIfam" id="NF005932">
    <property type="entry name" value="PRK07956.1"/>
    <property type="match status" value="1"/>
</dbReference>
<feature type="active site" description="N6-AMP-lysine intermediate" evidence="15">
    <location>
        <position position="132"/>
    </location>
</feature>
<dbReference type="InterPro" id="IPR036420">
    <property type="entry name" value="BRCT_dom_sf"/>
</dbReference>
<dbReference type="InterPro" id="IPR013840">
    <property type="entry name" value="DNAligase_N"/>
</dbReference>
<dbReference type="InterPro" id="IPR001357">
    <property type="entry name" value="BRCT_dom"/>
</dbReference>
<evidence type="ECO:0000313" key="17">
    <source>
        <dbReference type="EMBL" id="AXK43748.1"/>
    </source>
</evidence>
<dbReference type="InterPro" id="IPR004150">
    <property type="entry name" value="NAD_DNA_ligase_OB"/>
</dbReference>
<dbReference type="Gene3D" id="3.30.470.30">
    <property type="entry name" value="DNA ligase/mRNA capping enzyme"/>
    <property type="match status" value="1"/>
</dbReference>
<dbReference type="Gene3D" id="3.40.50.10190">
    <property type="entry name" value="BRCT domain"/>
    <property type="match status" value="1"/>
</dbReference>
<dbReference type="CDD" id="cd17748">
    <property type="entry name" value="BRCT_DNA_ligase_like"/>
    <property type="match status" value="1"/>
</dbReference>
<evidence type="ECO:0000256" key="14">
    <source>
        <dbReference type="ARBA" id="ARBA00060881"/>
    </source>
</evidence>
<keyword evidence="5 15" id="KW-0235">DNA replication</keyword>